<sequence>MDDQNPLLPDHNDSQHVSAIGEWWFYTGGLKLSQTMSESCMVMSAVPFSGIPQRSPSTCSINKTFSRHRGELPKGYVYLMKKETLLQPSAEKRRILRPAS</sequence>
<protein>
    <submittedName>
        <fullName evidence="1">Uncharacterized protein</fullName>
    </submittedName>
</protein>
<proteinExistence type="predicted"/>
<evidence type="ECO:0000313" key="1">
    <source>
        <dbReference type="EMBL" id="KAK4029966.1"/>
    </source>
</evidence>
<evidence type="ECO:0000313" key="2">
    <source>
        <dbReference type="Proteomes" id="UP001234178"/>
    </source>
</evidence>
<accession>A0ABR0AXW0</accession>
<dbReference type="EMBL" id="JAOYFB010000039">
    <property type="protein sequence ID" value="KAK4029966.1"/>
    <property type="molecule type" value="Genomic_DNA"/>
</dbReference>
<dbReference type="Proteomes" id="UP001234178">
    <property type="component" value="Unassembled WGS sequence"/>
</dbReference>
<organism evidence="1 2">
    <name type="scientific">Daphnia magna</name>
    <dbReference type="NCBI Taxonomy" id="35525"/>
    <lineage>
        <taxon>Eukaryota</taxon>
        <taxon>Metazoa</taxon>
        <taxon>Ecdysozoa</taxon>
        <taxon>Arthropoda</taxon>
        <taxon>Crustacea</taxon>
        <taxon>Branchiopoda</taxon>
        <taxon>Diplostraca</taxon>
        <taxon>Cladocera</taxon>
        <taxon>Anomopoda</taxon>
        <taxon>Daphniidae</taxon>
        <taxon>Daphnia</taxon>
    </lineage>
</organism>
<reference evidence="1 2" key="1">
    <citation type="journal article" date="2023" name="Nucleic Acids Res.">
        <title>The hologenome of Daphnia magna reveals possible DNA methylation and microbiome-mediated evolution of the host genome.</title>
        <authorList>
            <person name="Chaturvedi A."/>
            <person name="Li X."/>
            <person name="Dhandapani V."/>
            <person name="Marshall H."/>
            <person name="Kissane S."/>
            <person name="Cuenca-Cambronero M."/>
            <person name="Asole G."/>
            <person name="Calvet F."/>
            <person name="Ruiz-Romero M."/>
            <person name="Marangio P."/>
            <person name="Guigo R."/>
            <person name="Rago D."/>
            <person name="Mirbahai L."/>
            <person name="Eastwood N."/>
            <person name="Colbourne J.K."/>
            <person name="Zhou J."/>
            <person name="Mallon E."/>
            <person name="Orsini L."/>
        </authorList>
    </citation>
    <scope>NUCLEOTIDE SEQUENCE [LARGE SCALE GENOMIC DNA]</scope>
    <source>
        <strain evidence="1">LRV0_1</strain>
    </source>
</reference>
<keyword evidence="2" id="KW-1185">Reference proteome</keyword>
<name>A0ABR0AXW0_9CRUS</name>
<comment type="caution">
    <text evidence="1">The sequence shown here is derived from an EMBL/GenBank/DDBJ whole genome shotgun (WGS) entry which is preliminary data.</text>
</comment>
<gene>
    <name evidence="1" type="ORF">OUZ56_022922</name>
</gene>